<evidence type="ECO:0000313" key="14">
    <source>
        <dbReference type="EMBL" id="KAG0560759.1"/>
    </source>
</evidence>
<evidence type="ECO:0000256" key="11">
    <source>
        <dbReference type="RuleBase" id="RU000304"/>
    </source>
</evidence>
<dbReference type="GO" id="GO:0005829">
    <property type="term" value="C:cytosol"/>
    <property type="evidence" value="ECO:0007669"/>
    <property type="project" value="TreeGrafter"/>
</dbReference>
<evidence type="ECO:0000256" key="12">
    <source>
        <dbReference type="SAM" id="Phobius"/>
    </source>
</evidence>
<proteinExistence type="inferred from homology"/>
<gene>
    <name evidence="14" type="ORF">KC19_9G010900</name>
</gene>
<dbReference type="GO" id="GO:0005634">
    <property type="term" value="C:nucleus"/>
    <property type="evidence" value="ECO:0007669"/>
    <property type="project" value="TreeGrafter"/>
</dbReference>
<comment type="catalytic activity">
    <reaction evidence="8">
        <text>L-seryl-[protein] + ATP = O-phospho-L-seryl-[protein] + ADP + H(+)</text>
        <dbReference type="Rhea" id="RHEA:17989"/>
        <dbReference type="Rhea" id="RHEA-COMP:9863"/>
        <dbReference type="Rhea" id="RHEA-COMP:11604"/>
        <dbReference type="ChEBI" id="CHEBI:15378"/>
        <dbReference type="ChEBI" id="CHEBI:29999"/>
        <dbReference type="ChEBI" id="CHEBI:30616"/>
        <dbReference type="ChEBI" id="CHEBI:83421"/>
        <dbReference type="ChEBI" id="CHEBI:456216"/>
        <dbReference type="EC" id="2.7.11.1"/>
    </reaction>
</comment>
<evidence type="ECO:0000256" key="10">
    <source>
        <dbReference type="PROSITE-ProRule" id="PRU10141"/>
    </source>
</evidence>
<keyword evidence="3" id="KW-0808">Transferase</keyword>
<dbReference type="Gene3D" id="1.10.510.10">
    <property type="entry name" value="Transferase(Phosphotransferase) domain 1"/>
    <property type="match status" value="1"/>
</dbReference>
<dbReference type="PANTHER" id="PTHR24054:SF0">
    <property type="entry name" value="CASEIN KINASE II SUBUNIT ALPHA"/>
    <property type="match status" value="1"/>
</dbReference>
<evidence type="ECO:0000256" key="7">
    <source>
        <dbReference type="ARBA" id="ARBA00047899"/>
    </source>
</evidence>
<sequence length="380" mass="43705">MLLGRLPNWGAGAGLGGASIWAGACRRIVVNANLGAVASAQRRSVGGAVCERDQAFFDSLPKAFRELLRKRPSPEQARQQDEVLAHPPPFANLAQKIGKSVRRPGVMSKARVYTDVNVQRPKEYWDYEALTVQWGDQDDYEVVRKVGRGKYSEVFEGINTVNNERCIIKILKPVKKKKIKREIKILQNLCGGPNIVKLLDIVRDQQSKTPSLVFEYVNNTDFKVLYPTLTDYDIRYYIHELLKALDYCHSQGIMHRDVKPHNVMIDHEQRKLRLIDWGLAEFYHPGKEYNVRVASRYFKGPELLVDLQDYDYALDMWSLGCMFAGMVRLWLRLRRPMFITAAFLLLKFENFSYLTVIHGMMCRSFARSRFSMATTTTISL</sequence>
<dbReference type="InterPro" id="IPR011009">
    <property type="entry name" value="Kinase-like_dom_sf"/>
</dbReference>
<dbReference type="SUPFAM" id="SSF56112">
    <property type="entry name" value="Protein kinase-like (PK-like)"/>
    <property type="match status" value="1"/>
</dbReference>
<dbReference type="InterPro" id="IPR017441">
    <property type="entry name" value="Protein_kinase_ATP_BS"/>
</dbReference>
<comment type="caution">
    <text evidence="14">The sequence shown here is derived from an EMBL/GenBank/DDBJ whole genome shotgun (WGS) entry which is preliminary data.</text>
</comment>
<dbReference type="CDD" id="cd14132">
    <property type="entry name" value="STKc_CK2_alpha"/>
    <property type="match status" value="1"/>
</dbReference>
<name>A0A8T0GR42_CERPU</name>
<dbReference type="PROSITE" id="PS00108">
    <property type="entry name" value="PROTEIN_KINASE_ST"/>
    <property type="match status" value="1"/>
</dbReference>
<evidence type="ECO:0000256" key="2">
    <source>
        <dbReference type="ARBA" id="ARBA00022527"/>
    </source>
</evidence>
<dbReference type="PROSITE" id="PS50011">
    <property type="entry name" value="PROTEIN_KINASE_DOM"/>
    <property type="match status" value="1"/>
</dbReference>
<dbReference type="EC" id="2.7.11.1" evidence="1"/>
<evidence type="ECO:0000256" key="4">
    <source>
        <dbReference type="ARBA" id="ARBA00022741"/>
    </source>
</evidence>
<feature type="domain" description="Protein kinase" evidence="13">
    <location>
        <begin position="140"/>
        <end position="380"/>
    </location>
</feature>
<dbReference type="Gene3D" id="3.30.200.20">
    <property type="entry name" value="Phosphorylase Kinase, domain 1"/>
    <property type="match status" value="1"/>
</dbReference>
<dbReference type="Proteomes" id="UP000822688">
    <property type="component" value="Chromosome 9"/>
</dbReference>
<dbReference type="PANTHER" id="PTHR24054">
    <property type="entry name" value="CASEIN KINASE II SUBUNIT ALPHA"/>
    <property type="match status" value="1"/>
</dbReference>
<dbReference type="SMART" id="SM00220">
    <property type="entry name" value="S_TKc"/>
    <property type="match status" value="1"/>
</dbReference>
<dbReference type="PROSITE" id="PS51257">
    <property type="entry name" value="PROKAR_LIPOPROTEIN"/>
    <property type="match status" value="1"/>
</dbReference>
<comment type="similarity">
    <text evidence="9">Belongs to the protein kinase superfamily. Ser/Thr protein kinase family. CK2 subfamily.</text>
</comment>
<evidence type="ECO:0000256" key="3">
    <source>
        <dbReference type="ARBA" id="ARBA00022679"/>
    </source>
</evidence>
<dbReference type="EMBL" id="CM026430">
    <property type="protein sequence ID" value="KAG0560759.1"/>
    <property type="molecule type" value="Genomic_DNA"/>
</dbReference>
<dbReference type="InterPro" id="IPR008271">
    <property type="entry name" value="Ser/Thr_kinase_AS"/>
</dbReference>
<feature type="binding site" evidence="10">
    <location>
        <position position="169"/>
    </location>
    <ligand>
        <name>ATP</name>
        <dbReference type="ChEBI" id="CHEBI:30616"/>
    </ligand>
</feature>
<dbReference type="GO" id="GO:0004674">
    <property type="term" value="F:protein serine/threonine kinase activity"/>
    <property type="evidence" value="ECO:0007669"/>
    <property type="project" value="UniProtKB-KW"/>
</dbReference>
<dbReference type="AlphaFoldDB" id="A0A8T0GR42"/>
<dbReference type="InterPro" id="IPR045216">
    <property type="entry name" value="CK2_alpha"/>
</dbReference>
<evidence type="ECO:0000256" key="6">
    <source>
        <dbReference type="ARBA" id="ARBA00022840"/>
    </source>
</evidence>
<reference evidence="14" key="1">
    <citation type="submission" date="2020-06" db="EMBL/GenBank/DDBJ databases">
        <title>WGS assembly of Ceratodon purpureus strain R40.</title>
        <authorList>
            <person name="Carey S.B."/>
            <person name="Jenkins J."/>
            <person name="Shu S."/>
            <person name="Lovell J.T."/>
            <person name="Sreedasyam A."/>
            <person name="Maumus F."/>
            <person name="Tiley G.P."/>
            <person name="Fernandez-Pozo N."/>
            <person name="Barry K."/>
            <person name="Chen C."/>
            <person name="Wang M."/>
            <person name="Lipzen A."/>
            <person name="Daum C."/>
            <person name="Saski C.A."/>
            <person name="Payton A.C."/>
            <person name="Mcbreen J.C."/>
            <person name="Conrad R.E."/>
            <person name="Kollar L.M."/>
            <person name="Olsson S."/>
            <person name="Huttunen S."/>
            <person name="Landis J.B."/>
            <person name="Wickett N.J."/>
            <person name="Johnson M.G."/>
            <person name="Rensing S.A."/>
            <person name="Grimwood J."/>
            <person name="Schmutz J."/>
            <person name="Mcdaniel S.F."/>
        </authorList>
    </citation>
    <scope>NUCLEOTIDE SEQUENCE</scope>
    <source>
        <strain evidence="14">R40</strain>
    </source>
</reference>
<accession>A0A8T0GR42</accession>
<keyword evidence="12" id="KW-1133">Transmembrane helix</keyword>
<feature type="transmembrane region" description="Helical" evidence="12">
    <location>
        <begin position="338"/>
        <end position="361"/>
    </location>
</feature>
<keyword evidence="5" id="KW-0418">Kinase</keyword>
<keyword evidence="15" id="KW-1185">Reference proteome</keyword>
<evidence type="ECO:0000256" key="1">
    <source>
        <dbReference type="ARBA" id="ARBA00012513"/>
    </source>
</evidence>
<evidence type="ECO:0000256" key="9">
    <source>
        <dbReference type="ARBA" id="ARBA00061236"/>
    </source>
</evidence>
<dbReference type="InterPro" id="IPR000719">
    <property type="entry name" value="Prot_kinase_dom"/>
</dbReference>
<dbReference type="GO" id="GO:0005956">
    <property type="term" value="C:protein kinase CK2 complex"/>
    <property type="evidence" value="ECO:0007669"/>
    <property type="project" value="TreeGrafter"/>
</dbReference>
<protein>
    <recommendedName>
        <fullName evidence="1">non-specific serine/threonine protein kinase</fullName>
        <ecNumber evidence="1">2.7.11.1</ecNumber>
    </recommendedName>
</protein>
<keyword evidence="2 11" id="KW-0723">Serine/threonine-protein kinase</keyword>
<keyword evidence="12" id="KW-0472">Membrane</keyword>
<evidence type="ECO:0000256" key="8">
    <source>
        <dbReference type="ARBA" id="ARBA00048679"/>
    </source>
</evidence>
<evidence type="ECO:0000313" key="15">
    <source>
        <dbReference type="Proteomes" id="UP000822688"/>
    </source>
</evidence>
<keyword evidence="12" id="KW-0812">Transmembrane</keyword>
<keyword evidence="6 10" id="KW-0067">ATP-binding</keyword>
<evidence type="ECO:0000256" key="5">
    <source>
        <dbReference type="ARBA" id="ARBA00022777"/>
    </source>
</evidence>
<dbReference type="PROSITE" id="PS00107">
    <property type="entry name" value="PROTEIN_KINASE_ATP"/>
    <property type="match status" value="1"/>
</dbReference>
<keyword evidence="4 10" id="KW-0547">Nucleotide-binding</keyword>
<comment type="catalytic activity">
    <reaction evidence="7">
        <text>L-threonyl-[protein] + ATP = O-phospho-L-threonyl-[protein] + ADP + H(+)</text>
        <dbReference type="Rhea" id="RHEA:46608"/>
        <dbReference type="Rhea" id="RHEA-COMP:11060"/>
        <dbReference type="Rhea" id="RHEA-COMP:11605"/>
        <dbReference type="ChEBI" id="CHEBI:15378"/>
        <dbReference type="ChEBI" id="CHEBI:30013"/>
        <dbReference type="ChEBI" id="CHEBI:30616"/>
        <dbReference type="ChEBI" id="CHEBI:61977"/>
        <dbReference type="ChEBI" id="CHEBI:456216"/>
        <dbReference type="EC" id="2.7.11.1"/>
    </reaction>
</comment>
<dbReference type="Pfam" id="PF00069">
    <property type="entry name" value="Pkinase"/>
    <property type="match status" value="1"/>
</dbReference>
<dbReference type="FunFam" id="3.30.200.20:FF:000088">
    <property type="entry name" value="Casein kinase II subunit alpha"/>
    <property type="match status" value="1"/>
</dbReference>
<dbReference type="FunFam" id="1.10.510.10:FF:000059">
    <property type="entry name" value="Casein kinase II subunit alpha"/>
    <property type="match status" value="1"/>
</dbReference>
<evidence type="ECO:0000259" key="13">
    <source>
        <dbReference type="PROSITE" id="PS50011"/>
    </source>
</evidence>
<organism evidence="14 15">
    <name type="scientific">Ceratodon purpureus</name>
    <name type="common">Fire moss</name>
    <name type="synonym">Dicranum purpureum</name>
    <dbReference type="NCBI Taxonomy" id="3225"/>
    <lineage>
        <taxon>Eukaryota</taxon>
        <taxon>Viridiplantae</taxon>
        <taxon>Streptophyta</taxon>
        <taxon>Embryophyta</taxon>
        <taxon>Bryophyta</taxon>
        <taxon>Bryophytina</taxon>
        <taxon>Bryopsida</taxon>
        <taxon>Dicranidae</taxon>
        <taxon>Pseudoditrichales</taxon>
        <taxon>Ditrichaceae</taxon>
        <taxon>Ceratodon</taxon>
    </lineage>
</organism>
<dbReference type="GO" id="GO:0051726">
    <property type="term" value="P:regulation of cell cycle"/>
    <property type="evidence" value="ECO:0007669"/>
    <property type="project" value="TreeGrafter"/>
</dbReference>
<dbReference type="GO" id="GO:0005524">
    <property type="term" value="F:ATP binding"/>
    <property type="evidence" value="ECO:0007669"/>
    <property type="project" value="UniProtKB-UniRule"/>
</dbReference>